<evidence type="ECO:0000313" key="2">
    <source>
        <dbReference type="EMBL" id="QEE17374.1"/>
    </source>
</evidence>
<gene>
    <name evidence="2" type="ORF">DSAG12_03207</name>
</gene>
<dbReference type="PROSITE" id="PS50234">
    <property type="entry name" value="VWFA"/>
    <property type="match status" value="1"/>
</dbReference>
<reference evidence="2 3" key="1">
    <citation type="journal article" date="2020" name="Nature">
        <title>Isolation of an archaeon at the prokaryote-eukaryote interface.</title>
        <authorList>
            <person name="Imachi H."/>
            <person name="Nobu M.K."/>
            <person name="Nakahara N."/>
            <person name="Morono Y."/>
            <person name="Ogawara M."/>
            <person name="Takaki Y."/>
            <person name="Takano Y."/>
            <person name="Uematsu K."/>
            <person name="Ikuta T."/>
            <person name="Ito M."/>
            <person name="Matsui Y."/>
            <person name="Miyazaki M."/>
            <person name="Murata K."/>
            <person name="Saito Y."/>
            <person name="Sakai S."/>
            <person name="Song C."/>
            <person name="Tasumi E."/>
            <person name="Yamanaka Y."/>
            <person name="Yamaguchi T."/>
            <person name="Kamagata Y."/>
            <person name="Tamaki H."/>
            <person name="Takai K."/>
        </authorList>
    </citation>
    <scope>NUCLEOTIDE SEQUENCE [LARGE SCALE GENOMIC DNA]</scope>
    <source>
        <strain evidence="2 3">MK-D1</strain>
    </source>
</reference>
<dbReference type="EMBL" id="CP042905">
    <property type="protein sequence ID" value="QEE17374.1"/>
    <property type="molecule type" value="Genomic_DNA"/>
</dbReference>
<evidence type="ECO:0000313" key="3">
    <source>
        <dbReference type="Proteomes" id="UP000321408"/>
    </source>
</evidence>
<dbReference type="GeneID" id="41331177"/>
<dbReference type="InterPro" id="IPR002035">
    <property type="entry name" value="VWF_A"/>
</dbReference>
<dbReference type="SUPFAM" id="SSF53300">
    <property type="entry name" value="vWA-like"/>
    <property type="match status" value="1"/>
</dbReference>
<feature type="domain" description="VWFA" evidence="1">
    <location>
        <begin position="687"/>
        <end position="855"/>
    </location>
</feature>
<reference evidence="2 3" key="2">
    <citation type="journal article" date="2024" name="Int. J. Syst. Evol. Microbiol.">
        <title>Promethearchaeum syntrophicum gen. nov., sp. nov., an anaerobic, obligately syntrophic archaeon, the first isolate of the lineage 'Asgard' archaea, and proposal of the new archaeal phylum Promethearchaeota phyl. nov. and kingdom Promethearchaeati regn. nov.</title>
        <authorList>
            <person name="Imachi H."/>
            <person name="Nobu M.K."/>
            <person name="Kato S."/>
            <person name="Takaki Y."/>
            <person name="Miyazaki M."/>
            <person name="Miyata M."/>
            <person name="Ogawara M."/>
            <person name="Saito Y."/>
            <person name="Sakai S."/>
            <person name="Tahara Y.O."/>
            <person name="Takano Y."/>
            <person name="Tasumi E."/>
            <person name="Uematsu K."/>
            <person name="Yoshimura T."/>
            <person name="Itoh T."/>
            <person name="Ohkuma M."/>
            <person name="Takai K."/>
        </authorList>
    </citation>
    <scope>NUCLEOTIDE SEQUENCE [LARGE SCALE GENOMIC DNA]</scope>
    <source>
        <strain evidence="2 3">MK-D1</strain>
    </source>
</reference>
<evidence type="ECO:0000259" key="1">
    <source>
        <dbReference type="PROSITE" id="PS50234"/>
    </source>
</evidence>
<sequence>MGHFELVEFASEFINVARESINESPGIKKSIFSSRQSQAICAMGICKILRTKSSLDTNDLITLAIITSPPEAQKFAEIIAIRILLGDERDLFQGDTVDSSLITSKTVPKHLTGAQDILNEILSFLTLQRSVDSSKGLESLRFVEQIENEIFASDPQDYISLTNNESLDILKKRIAYDTIGGSQGLRQNKLDNWGGIMDFAKKLMLQKVPFIDNEDLVRSHILSLTSEVKNLSREKNIQNLAEMLEDSLKNHKHEISSKSSKIIDELSSRELQNSLEIFNNFKNILNQNNISISDHAPRLDSMINYAENRFKEEATNLEDILFSPNLFKDTLNYDQLDSFIENSHEYNSPLDLLQKAKDLDDIFNSNLSNRIYNKYSKDFKKTPLNEVIDNPISNAEWLDLFRNKVSNYLADKNLNWGDHNDLFEKLENIKKKVGNSHLNQTFRNFNQEEIKNMIETSQTPDDLAKSIEFAQENNYDLEISKIFEKGDSLGMDKAEIAKLLGDVFEYLKNMISTENPSFERVNSILRKNSLTQSQSQTLISMSIKKKSVGALGALAMRDLSQVSKIIRHTPEEEDLFRKAIGAGGGENFLNQWFKHGHKLPKWLRQTVKDRAKEIIIDLAKTKAALLIGSSEAGILPEGTTRPFFLGDDPWAIDIDETIDNLLSSGKKIEDVKLDDFIVREEISGRRCVIFLLDISGSMTGAPLASASIVTVMLLMVFARDELGVALFESSSHILCEINEDIVLDEIVDEILDLHARGGTQMQSAVEWAENQFKLSKSQDKMFILVTDAYLGDFQRSKKHLENIVNENATSILIVPKTMYGMGNIQQIVESINAQLIPVDNWKNFPKIVSNIISRV</sequence>
<keyword evidence="3" id="KW-1185">Reference proteome</keyword>
<dbReference type="Gene3D" id="3.40.50.410">
    <property type="entry name" value="von Willebrand factor, type A domain"/>
    <property type="match status" value="1"/>
</dbReference>
<dbReference type="Pfam" id="PF13519">
    <property type="entry name" value="VWA_2"/>
    <property type="match status" value="1"/>
</dbReference>
<dbReference type="InterPro" id="IPR036465">
    <property type="entry name" value="vWFA_dom_sf"/>
</dbReference>
<dbReference type="KEGG" id="psyt:DSAG12_03207"/>
<dbReference type="Proteomes" id="UP000321408">
    <property type="component" value="Chromosome"/>
</dbReference>
<organism evidence="2 3">
    <name type="scientific">Promethearchaeum syntrophicum</name>
    <dbReference type="NCBI Taxonomy" id="2594042"/>
    <lineage>
        <taxon>Archaea</taxon>
        <taxon>Promethearchaeati</taxon>
        <taxon>Promethearchaeota</taxon>
        <taxon>Promethearchaeia</taxon>
        <taxon>Promethearchaeales</taxon>
        <taxon>Promethearchaeaceae</taxon>
        <taxon>Promethearchaeum</taxon>
    </lineage>
</organism>
<proteinExistence type="predicted"/>
<dbReference type="RefSeq" id="WP_147664269.1">
    <property type="nucleotide sequence ID" value="NZ_CP042905.2"/>
</dbReference>
<protein>
    <submittedName>
        <fullName evidence="2">VWA domain-containing protein</fullName>
    </submittedName>
</protein>
<dbReference type="AlphaFoldDB" id="A0A5B9DE35"/>
<dbReference type="CDD" id="cd00198">
    <property type="entry name" value="vWFA"/>
    <property type="match status" value="1"/>
</dbReference>
<accession>A0A5B9DE35</accession>
<name>A0A5B9DE35_9ARCH</name>